<dbReference type="OrthoDB" id="5419659at2"/>
<feature type="domain" description="HicB-like antitoxin of toxin-antitoxin system" evidence="1">
    <location>
        <begin position="14"/>
        <end position="123"/>
    </location>
</feature>
<evidence type="ECO:0000313" key="3">
    <source>
        <dbReference type="Proteomes" id="UP000426444"/>
    </source>
</evidence>
<dbReference type="InterPro" id="IPR035069">
    <property type="entry name" value="TTHA1013/TTHA0281-like"/>
</dbReference>
<evidence type="ECO:0000259" key="1">
    <source>
        <dbReference type="Pfam" id="PF15919"/>
    </source>
</evidence>
<proteinExistence type="predicted"/>
<reference evidence="3" key="1">
    <citation type="journal article" date="2019" name="Microbiology">
        <title>Complete Genome Sequence of an Uncultured Bacterium of the Candidate Phylum Bipolaricaulota.</title>
        <authorList>
            <person name="Kadnikov V.V."/>
            <person name="Mardanov A.V."/>
            <person name="Beletsky A.V."/>
            <person name="Frank Y.A."/>
            <person name="Karnachuk O.V."/>
            <person name="Ravin N.V."/>
        </authorList>
    </citation>
    <scope>NUCLEOTIDE SEQUENCE [LARGE SCALE GENOMIC DNA]</scope>
</reference>
<gene>
    <name evidence="2" type="ORF">SYNTR_1146</name>
</gene>
<keyword evidence="3" id="KW-1185">Reference proteome</keyword>
<sequence>MKNHYIFPAIFSFDTDGIAIEFPDLPGCFTSANSIEEANYMAKDALELHLYSMEEDGDVIPSPSHLTDLSLEKKQRIVLVEVWMQPVRDEMQNKSVKKTLTVPKWLNDIAEENQVNFSHILQSALKQYLGITEKRG</sequence>
<dbReference type="RefSeq" id="WP_156203608.1">
    <property type="nucleotide sequence ID" value="NZ_CP046457.1"/>
</dbReference>
<evidence type="ECO:0000313" key="2">
    <source>
        <dbReference type="EMBL" id="QGT99739.1"/>
    </source>
</evidence>
<dbReference type="SUPFAM" id="SSF143100">
    <property type="entry name" value="TTHA1013/TTHA0281-like"/>
    <property type="match status" value="1"/>
</dbReference>
<organism evidence="2 3">
    <name type="scientific">Candidatus Syntrophocurvum alkaliphilum</name>
    <dbReference type="NCBI Taxonomy" id="2293317"/>
    <lineage>
        <taxon>Bacteria</taxon>
        <taxon>Bacillati</taxon>
        <taxon>Bacillota</taxon>
        <taxon>Clostridia</taxon>
        <taxon>Eubacteriales</taxon>
        <taxon>Syntrophomonadaceae</taxon>
        <taxon>Candidatus Syntrophocurvum</taxon>
    </lineage>
</organism>
<dbReference type="AlphaFoldDB" id="A0A6I6DBT5"/>
<dbReference type="Pfam" id="PF15919">
    <property type="entry name" value="HicB_lk_antitox"/>
    <property type="match status" value="1"/>
</dbReference>
<dbReference type="InterPro" id="IPR031807">
    <property type="entry name" value="HicB-like"/>
</dbReference>
<dbReference type="EMBL" id="CP046457">
    <property type="protein sequence ID" value="QGT99739.1"/>
    <property type="molecule type" value="Genomic_DNA"/>
</dbReference>
<dbReference type="Gene3D" id="3.30.160.250">
    <property type="match status" value="1"/>
</dbReference>
<name>A0A6I6DBT5_9FIRM</name>
<dbReference type="KEGG" id="salq:SYNTR_1146"/>
<protein>
    <submittedName>
        <fullName evidence="2">Phage protein</fullName>
    </submittedName>
</protein>
<accession>A0A6I6DBT5</accession>
<dbReference type="Proteomes" id="UP000426444">
    <property type="component" value="Chromosome"/>
</dbReference>